<feature type="region of interest" description="Disordered" evidence="1">
    <location>
        <begin position="335"/>
        <end position="355"/>
    </location>
</feature>
<dbReference type="EMBL" id="WBKG01000012">
    <property type="protein sequence ID" value="KAB1987681.1"/>
    <property type="molecule type" value="Genomic_DNA"/>
</dbReference>
<dbReference type="Proteomes" id="UP000442990">
    <property type="component" value="Unassembled WGS sequence"/>
</dbReference>
<protein>
    <submittedName>
        <fullName evidence="2">Carbon monoxide dehydrogenase</fullName>
    </submittedName>
</protein>
<dbReference type="InterPro" id="IPR023393">
    <property type="entry name" value="START-like_dom_sf"/>
</dbReference>
<sequence>MRSGPCWVGSADMEHEVFVPFPARRLREALADPVRVAHAIPGLQQDASAVADGAANADKGSPPVPGAGRDTADTSSPAGGGRDTGSARVAGRLKVRVAGHTITYRGAFRVTAQGDGSYAVEGDATEARGGGAVKLALTLRLLPADGGTTLAFGGTASGDGRVAELPHDAVSSTGRRLLNRFGETLAADLAAGPGPAPGAGSGPRPGDGPATDPGSGPETGTGQAGGTGQAAGSEAEAGAPAEARPGRGPDLGPEAEPEFDLEPELEPDAELEADSGIDEEPDTEADPGVEADVSAPSFGGPADDEEFDGEDFVEEAGRADAMAEAAHARRTMIGRSAEEVDHAPPRGRYAPVPPPEATAARATLRWAAPAAALALASAIALTRALRKRR</sequence>
<dbReference type="InterPro" id="IPR010419">
    <property type="entry name" value="CO_DH_gsu"/>
</dbReference>
<evidence type="ECO:0000313" key="2">
    <source>
        <dbReference type="EMBL" id="KAB1987681.1"/>
    </source>
</evidence>
<evidence type="ECO:0000313" key="3">
    <source>
        <dbReference type="Proteomes" id="UP000442990"/>
    </source>
</evidence>
<reference evidence="2 3" key="1">
    <citation type="submission" date="2019-09" db="EMBL/GenBank/DDBJ databases">
        <title>Isolation and identification of active actinomycetes.</title>
        <authorList>
            <person name="Yu Z."/>
            <person name="Han C."/>
            <person name="Yu B."/>
        </authorList>
    </citation>
    <scope>NUCLEOTIDE SEQUENCE [LARGE SCALE GENOMIC DNA]</scope>
    <source>
        <strain evidence="2 3">NEAU-H2</strain>
    </source>
</reference>
<keyword evidence="3" id="KW-1185">Reference proteome</keyword>
<feature type="compositionally biased region" description="Low complexity" evidence="1">
    <location>
        <begin position="230"/>
        <end position="248"/>
    </location>
</feature>
<dbReference type="AlphaFoldDB" id="A0A7J5DFM4"/>
<gene>
    <name evidence="2" type="ORF">F8144_16625</name>
</gene>
<organism evidence="2 3">
    <name type="scientific">Streptomyces triticiradicis</name>
    <dbReference type="NCBI Taxonomy" id="2651189"/>
    <lineage>
        <taxon>Bacteria</taxon>
        <taxon>Bacillati</taxon>
        <taxon>Actinomycetota</taxon>
        <taxon>Actinomycetes</taxon>
        <taxon>Kitasatosporales</taxon>
        <taxon>Streptomycetaceae</taxon>
        <taxon>Streptomyces</taxon>
    </lineage>
</organism>
<accession>A0A7J5DFM4</accession>
<evidence type="ECO:0000256" key="1">
    <source>
        <dbReference type="SAM" id="MobiDB-lite"/>
    </source>
</evidence>
<feature type="region of interest" description="Disordered" evidence="1">
    <location>
        <begin position="188"/>
        <end position="310"/>
    </location>
</feature>
<dbReference type="PANTHER" id="PTHR38588:SF1">
    <property type="entry name" value="BLL0334 PROTEIN"/>
    <property type="match status" value="1"/>
</dbReference>
<dbReference type="Gene3D" id="3.30.530.20">
    <property type="match status" value="1"/>
</dbReference>
<proteinExistence type="predicted"/>
<dbReference type="SUPFAM" id="SSF55961">
    <property type="entry name" value="Bet v1-like"/>
    <property type="match status" value="1"/>
</dbReference>
<feature type="compositionally biased region" description="Gly residues" evidence="1">
    <location>
        <begin position="217"/>
        <end position="229"/>
    </location>
</feature>
<feature type="compositionally biased region" description="Low complexity" evidence="1">
    <location>
        <begin position="206"/>
        <end position="216"/>
    </location>
</feature>
<feature type="compositionally biased region" description="Acidic residues" evidence="1">
    <location>
        <begin position="253"/>
        <end position="289"/>
    </location>
</feature>
<name>A0A7J5DFM4_9ACTN</name>
<feature type="region of interest" description="Disordered" evidence="1">
    <location>
        <begin position="50"/>
        <end position="86"/>
    </location>
</feature>
<comment type="caution">
    <text evidence="2">The sequence shown here is derived from an EMBL/GenBank/DDBJ whole genome shotgun (WGS) entry which is preliminary data.</text>
</comment>
<dbReference type="PANTHER" id="PTHR38588">
    <property type="entry name" value="BLL0334 PROTEIN"/>
    <property type="match status" value="1"/>
</dbReference>